<dbReference type="PROSITE" id="PS51898">
    <property type="entry name" value="TYR_RECOMBINASE"/>
    <property type="match status" value="1"/>
</dbReference>
<dbReference type="PANTHER" id="PTHR30629">
    <property type="entry name" value="PROPHAGE INTEGRASE"/>
    <property type="match status" value="1"/>
</dbReference>
<dbReference type="CDD" id="cd00801">
    <property type="entry name" value="INT_P4_C"/>
    <property type="match status" value="1"/>
</dbReference>
<accession>A0ABW7FXZ0</accession>
<dbReference type="Pfam" id="PF13356">
    <property type="entry name" value="Arm-DNA-bind_3"/>
    <property type="match status" value="1"/>
</dbReference>
<dbReference type="Gene3D" id="3.30.160.390">
    <property type="entry name" value="Integrase, DNA-binding domain"/>
    <property type="match status" value="1"/>
</dbReference>
<dbReference type="Gene3D" id="1.10.150.130">
    <property type="match status" value="1"/>
</dbReference>
<evidence type="ECO:0000259" key="5">
    <source>
        <dbReference type="PROSITE" id="PS51898"/>
    </source>
</evidence>
<gene>
    <name evidence="6" type="ORF">ACG0Z6_13280</name>
</gene>
<keyword evidence="4" id="KW-0233">DNA recombination</keyword>
<feature type="domain" description="Tyr recombinase" evidence="5">
    <location>
        <begin position="224"/>
        <end position="410"/>
    </location>
</feature>
<dbReference type="InterPro" id="IPR050808">
    <property type="entry name" value="Phage_Integrase"/>
</dbReference>
<dbReference type="InterPro" id="IPR025166">
    <property type="entry name" value="Integrase_DNA_bind_dom"/>
</dbReference>
<dbReference type="PANTHER" id="PTHR30629:SF2">
    <property type="entry name" value="PROPHAGE INTEGRASE INTS-RELATED"/>
    <property type="match status" value="1"/>
</dbReference>
<protein>
    <submittedName>
        <fullName evidence="6">Tyrosine-type recombinase/integrase</fullName>
    </submittedName>
</protein>
<dbReference type="Pfam" id="PF00589">
    <property type="entry name" value="Phage_integrase"/>
    <property type="match status" value="1"/>
</dbReference>
<dbReference type="SUPFAM" id="SSF56349">
    <property type="entry name" value="DNA breaking-rejoining enzymes"/>
    <property type="match status" value="1"/>
</dbReference>
<dbReference type="InterPro" id="IPR038488">
    <property type="entry name" value="Integrase_DNA-bd_sf"/>
</dbReference>
<organism evidence="6 7">
    <name type="scientific">Roseateles rivi</name>
    <dbReference type="NCBI Taxonomy" id="3299028"/>
    <lineage>
        <taxon>Bacteria</taxon>
        <taxon>Pseudomonadati</taxon>
        <taxon>Pseudomonadota</taxon>
        <taxon>Betaproteobacteria</taxon>
        <taxon>Burkholderiales</taxon>
        <taxon>Sphaerotilaceae</taxon>
        <taxon>Roseateles</taxon>
    </lineage>
</organism>
<proteinExistence type="inferred from homology"/>
<evidence type="ECO:0000256" key="4">
    <source>
        <dbReference type="ARBA" id="ARBA00023172"/>
    </source>
</evidence>
<comment type="similarity">
    <text evidence="1">Belongs to the 'phage' integrase family.</text>
</comment>
<dbReference type="InterPro" id="IPR002104">
    <property type="entry name" value="Integrase_catalytic"/>
</dbReference>
<dbReference type="InterPro" id="IPR011010">
    <property type="entry name" value="DNA_brk_join_enz"/>
</dbReference>
<evidence type="ECO:0000256" key="3">
    <source>
        <dbReference type="ARBA" id="ARBA00023125"/>
    </source>
</evidence>
<dbReference type="InterPro" id="IPR010998">
    <property type="entry name" value="Integrase_recombinase_N"/>
</dbReference>
<name>A0ABW7FXZ0_9BURK</name>
<keyword evidence="2" id="KW-0229">DNA integration</keyword>
<sequence>MAASDLLSDKTIRAALKVAGQADKARKISDGGGLVLDVRPTGAGWWRLRYWLDGKERMLSLGTYPDTSLAQARAKRDEARRLLADGQDPSAARQEAKAAMQRKRQAEQLADAGLPPEGSFEAVAREWLTRVHQVKVSAGHAERTRIRLEQDAFPWLGRRPIGEIEAPELLQMLRRVEGRGAIETAHRIKDACGQVFRYGIAIGACARNPAADLRDALQPVQTKHHAAIVDPVQVGKLLRDMHDYQGNAITRAALALSALLLLRPGELRHMEWAWLDLDAGLLTVPAEVMKRKKADKADGPPHLVPLAAQAVAVLRDLEPLTGSGRFVFPALTSKQRCMSENTVRSALRRLGYGNDDMTAHGFRATARTMIAERLGVPAEVIEAQLAHAVGDALGRAYNRTQFADQRRAMMQSWADYLDKLRKGADVLPMPSKAA</sequence>
<comment type="caution">
    <text evidence="6">The sequence shown here is derived from an EMBL/GenBank/DDBJ whole genome shotgun (WGS) entry which is preliminary data.</text>
</comment>
<evidence type="ECO:0000313" key="6">
    <source>
        <dbReference type="EMBL" id="MFG6449205.1"/>
    </source>
</evidence>
<dbReference type="Proteomes" id="UP001606099">
    <property type="component" value="Unassembled WGS sequence"/>
</dbReference>
<dbReference type="RefSeq" id="WP_394462180.1">
    <property type="nucleotide sequence ID" value="NZ_JBIGHZ010000005.1"/>
</dbReference>
<keyword evidence="7" id="KW-1185">Reference proteome</keyword>
<reference evidence="6 7" key="1">
    <citation type="submission" date="2024-08" db="EMBL/GenBank/DDBJ databases">
        <authorList>
            <person name="Lu H."/>
        </authorList>
    </citation>
    <scope>NUCLEOTIDE SEQUENCE [LARGE SCALE GENOMIC DNA]</scope>
    <source>
        <strain evidence="6 7">BYS180W</strain>
    </source>
</reference>
<dbReference type="EMBL" id="JBIGHZ010000005">
    <property type="protein sequence ID" value="MFG6449205.1"/>
    <property type="molecule type" value="Genomic_DNA"/>
</dbReference>
<evidence type="ECO:0000256" key="2">
    <source>
        <dbReference type="ARBA" id="ARBA00022908"/>
    </source>
</evidence>
<dbReference type="Pfam" id="PF22022">
    <property type="entry name" value="Phage_int_M"/>
    <property type="match status" value="1"/>
</dbReference>
<dbReference type="Gene3D" id="1.10.443.10">
    <property type="entry name" value="Intergrase catalytic core"/>
    <property type="match status" value="1"/>
</dbReference>
<evidence type="ECO:0000256" key="1">
    <source>
        <dbReference type="ARBA" id="ARBA00008857"/>
    </source>
</evidence>
<keyword evidence="3" id="KW-0238">DNA-binding</keyword>
<evidence type="ECO:0000313" key="7">
    <source>
        <dbReference type="Proteomes" id="UP001606099"/>
    </source>
</evidence>
<dbReference type="InterPro" id="IPR053876">
    <property type="entry name" value="Phage_int_M"/>
</dbReference>
<dbReference type="InterPro" id="IPR013762">
    <property type="entry name" value="Integrase-like_cat_sf"/>
</dbReference>